<accession>M4BES3</accession>
<dbReference type="AlphaFoldDB" id="M4BES3"/>
<dbReference type="EMBL" id="JH598180">
    <property type="status" value="NOT_ANNOTATED_CDS"/>
    <property type="molecule type" value="Genomic_DNA"/>
</dbReference>
<sequence>MIRSHIEQDLEDRALYNKQLSNAVESAIATFDAAITQSPESSKIALQEEVEAVNRLILSHLSIESDKRPGVMIVQHQEPIDPRFTGEAYERAYELSMVKTPAFAEEYADLVKSIGLFATLQQLHDQPEGLSEVMAIHNEMLQAVQFASWYKANFNPVLLLRAAIQDADGSKEQTVTAVHVVSDYMLFIDRMRYQSVSSSGHVWRGEDSIFAKFKEGEYELACSSLHSERNDLKTFLDTHFHVEKPEAIDDWGAFYKSLRTKIDNFIYSVWFVYRVEPALARAQAPPDTLWRSVGMHMEGYEKFVLQKLEAVQKTKLKL</sequence>
<evidence type="ECO:0000313" key="2">
    <source>
        <dbReference type="Proteomes" id="UP000011713"/>
    </source>
</evidence>
<dbReference type="EnsemblProtists" id="HpaT804791">
    <property type="protein sequence ID" value="HpaP804791"/>
    <property type="gene ID" value="HpaG804791"/>
</dbReference>
<reference evidence="2" key="1">
    <citation type="journal article" date="2010" name="Science">
        <title>Signatures of adaptation to obligate biotrophy in the Hyaloperonospora arabidopsidis genome.</title>
        <authorList>
            <person name="Baxter L."/>
            <person name="Tripathy S."/>
            <person name="Ishaque N."/>
            <person name="Boot N."/>
            <person name="Cabral A."/>
            <person name="Kemen E."/>
            <person name="Thines M."/>
            <person name="Ah-Fong A."/>
            <person name="Anderson R."/>
            <person name="Badejoko W."/>
            <person name="Bittner-Eddy P."/>
            <person name="Boore J.L."/>
            <person name="Chibucos M.C."/>
            <person name="Coates M."/>
            <person name="Dehal P."/>
            <person name="Delehaunty K."/>
            <person name="Dong S."/>
            <person name="Downton P."/>
            <person name="Dumas B."/>
            <person name="Fabro G."/>
            <person name="Fronick C."/>
            <person name="Fuerstenberg S.I."/>
            <person name="Fulton L."/>
            <person name="Gaulin E."/>
            <person name="Govers F."/>
            <person name="Hughes L."/>
            <person name="Humphray S."/>
            <person name="Jiang R.H."/>
            <person name="Judelson H."/>
            <person name="Kamoun S."/>
            <person name="Kyung K."/>
            <person name="Meijer H."/>
            <person name="Minx P."/>
            <person name="Morris P."/>
            <person name="Nelson J."/>
            <person name="Phuntumart V."/>
            <person name="Qutob D."/>
            <person name="Rehmany A."/>
            <person name="Rougon-Cardoso A."/>
            <person name="Ryden P."/>
            <person name="Torto-Alalibo T."/>
            <person name="Studholme D."/>
            <person name="Wang Y."/>
            <person name="Win J."/>
            <person name="Wood J."/>
            <person name="Clifton S.W."/>
            <person name="Rogers J."/>
            <person name="Van den Ackerveken G."/>
            <person name="Jones J.D."/>
            <person name="McDowell J.M."/>
            <person name="Beynon J."/>
            <person name="Tyler B.M."/>
        </authorList>
    </citation>
    <scope>NUCLEOTIDE SEQUENCE [LARGE SCALE GENOMIC DNA]</scope>
    <source>
        <strain evidence="2">Emoy2</strain>
    </source>
</reference>
<proteinExistence type="predicted"/>
<dbReference type="HOGENOM" id="CLU_751115_0_0_1"/>
<reference evidence="1" key="2">
    <citation type="submission" date="2015-06" db="UniProtKB">
        <authorList>
            <consortium name="EnsemblProtists"/>
        </authorList>
    </citation>
    <scope>IDENTIFICATION</scope>
    <source>
        <strain evidence="1">Emoy2</strain>
    </source>
</reference>
<evidence type="ECO:0000313" key="1">
    <source>
        <dbReference type="EnsemblProtists" id="HpaP804791"/>
    </source>
</evidence>
<organism evidence="1 2">
    <name type="scientific">Hyaloperonospora arabidopsidis (strain Emoy2)</name>
    <name type="common">Downy mildew agent</name>
    <name type="synonym">Peronospora arabidopsidis</name>
    <dbReference type="NCBI Taxonomy" id="559515"/>
    <lineage>
        <taxon>Eukaryota</taxon>
        <taxon>Sar</taxon>
        <taxon>Stramenopiles</taxon>
        <taxon>Oomycota</taxon>
        <taxon>Peronosporomycetes</taxon>
        <taxon>Peronosporales</taxon>
        <taxon>Peronosporaceae</taxon>
        <taxon>Hyaloperonospora</taxon>
    </lineage>
</organism>
<dbReference type="VEuPathDB" id="FungiDB:HpaG804791"/>
<dbReference type="Proteomes" id="UP000011713">
    <property type="component" value="Unassembled WGS sequence"/>
</dbReference>
<name>M4BES3_HYAAE</name>
<dbReference type="InParanoid" id="M4BES3"/>
<keyword evidence="2" id="KW-1185">Reference proteome</keyword>
<protein>
    <submittedName>
        <fullName evidence="1">Uncharacterized protein</fullName>
    </submittedName>
</protein>